<dbReference type="EMBL" id="JAGTJR010000017">
    <property type="protein sequence ID" value="KAH7046575.1"/>
    <property type="molecule type" value="Genomic_DNA"/>
</dbReference>
<evidence type="ECO:0000313" key="3">
    <source>
        <dbReference type="Proteomes" id="UP000774617"/>
    </source>
</evidence>
<dbReference type="InterPro" id="IPR021109">
    <property type="entry name" value="Peptidase_aspartic_dom_sf"/>
</dbReference>
<keyword evidence="3" id="KW-1185">Reference proteome</keyword>
<sequence length="127" mass="13934">MHTESQPCATKPDVTLNGERQNMPAPIVVKPGQEWDGKDGQWSSFVLQVSTPAQQFRVDISIGGTETWVVGLRGYASSSLIERNNCSDERGGYFDTHKSSNWESTTATWNNSGIYQLSGLVTEKPGP</sequence>
<feature type="region of interest" description="Disordered" evidence="1">
    <location>
        <begin position="1"/>
        <end position="22"/>
    </location>
</feature>
<accession>A0ABQ8G6P7</accession>
<comment type="caution">
    <text evidence="2">The sequence shown here is derived from an EMBL/GenBank/DDBJ whole genome shotgun (WGS) entry which is preliminary data.</text>
</comment>
<evidence type="ECO:0000313" key="2">
    <source>
        <dbReference type="EMBL" id="KAH7046575.1"/>
    </source>
</evidence>
<dbReference type="Proteomes" id="UP000774617">
    <property type="component" value="Unassembled WGS sequence"/>
</dbReference>
<protein>
    <submittedName>
        <fullName evidence="2">Uncharacterized protein</fullName>
    </submittedName>
</protein>
<evidence type="ECO:0000256" key="1">
    <source>
        <dbReference type="SAM" id="MobiDB-lite"/>
    </source>
</evidence>
<name>A0ABQ8G6P7_9PEZI</name>
<gene>
    <name evidence="2" type="ORF">B0J12DRAFT_131549</name>
</gene>
<dbReference type="SUPFAM" id="SSF50630">
    <property type="entry name" value="Acid proteases"/>
    <property type="match status" value="1"/>
</dbReference>
<dbReference type="Gene3D" id="2.40.70.10">
    <property type="entry name" value="Acid Proteases"/>
    <property type="match status" value="1"/>
</dbReference>
<reference evidence="2 3" key="1">
    <citation type="journal article" date="2021" name="Nat. Commun.">
        <title>Genetic determinants of endophytism in the Arabidopsis root mycobiome.</title>
        <authorList>
            <person name="Mesny F."/>
            <person name="Miyauchi S."/>
            <person name="Thiergart T."/>
            <person name="Pickel B."/>
            <person name="Atanasova L."/>
            <person name="Karlsson M."/>
            <person name="Huettel B."/>
            <person name="Barry K.W."/>
            <person name="Haridas S."/>
            <person name="Chen C."/>
            <person name="Bauer D."/>
            <person name="Andreopoulos W."/>
            <person name="Pangilinan J."/>
            <person name="LaButti K."/>
            <person name="Riley R."/>
            <person name="Lipzen A."/>
            <person name="Clum A."/>
            <person name="Drula E."/>
            <person name="Henrissat B."/>
            <person name="Kohler A."/>
            <person name="Grigoriev I.V."/>
            <person name="Martin F.M."/>
            <person name="Hacquard S."/>
        </authorList>
    </citation>
    <scope>NUCLEOTIDE SEQUENCE [LARGE SCALE GENOMIC DNA]</scope>
    <source>
        <strain evidence="2 3">MPI-SDFR-AT-0080</strain>
    </source>
</reference>
<organism evidence="2 3">
    <name type="scientific">Macrophomina phaseolina</name>
    <dbReference type="NCBI Taxonomy" id="35725"/>
    <lineage>
        <taxon>Eukaryota</taxon>
        <taxon>Fungi</taxon>
        <taxon>Dikarya</taxon>
        <taxon>Ascomycota</taxon>
        <taxon>Pezizomycotina</taxon>
        <taxon>Dothideomycetes</taxon>
        <taxon>Dothideomycetes incertae sedis</taxon>
        <taxon>Botryosphaeriales</taxon>
        <taxon>Botryosphaeriaceae</taxon>
        <taxon>Macrophomina</taxon>
    </lineage>
</organism>
<proteinExistence type="predicted"/>